<name>A0AAX4H074_9VIRU</name>
<gene>
    <name evidence="1" type="ORF">RCIP0102_00193</name>
</gene>
<sequence length="140" mass="15882">MEIEIVTTKKKLSMATLKQMPMASIANIKFAMQDPTHRVLGYINGFRWNKQDISVALIKGASDWALVPMYDTRLVETVSREQHPDGQEYHMHDVTYYSTAQKIGSVTRTSKHSTDKEHVVGCVKATNDLVKFAKGLHIYL</sequence>
<reference evidence="1" key="1">
    <citation type="submission" date="2023-09" db="EMBL/GenBank/DDBJ databases">
        <authorList>
            <person name="Feng J."/>
        </authorList>
    </citation>
    <scope>NUCLEOTIDE SEQUENCE</scope>
</reference>
<accession>A0AAX4H074</accession>
<evidence type="ECO:0000313" key="2">
    <source>
        <dbReference type="Proteomes" id="UP001434466"/>
    </source>
</evidence>
<protein>
    <submittedName>
        <fullName evidence="1">Uncharacterized protein</fullName>
    </submittedName>
</protein>
<organism evidence="1 2">
    <name type="scientific">Klebsiella phage RCIP0102</name>
    <dbReference type="NCBI Taxonomy" id="3094270"/>
    <lineage>
        <taxon>Viruses</taxon>
    </lineage>
</organism>
<dbReference type="EMBL" id="OR532896">
    <property type="protein sequence ID" value="WPJ56303.1"/>
    <property type="molecule type" value="Genomic_DNA"/>
</dbReference>
<evidence type="ECO:0000313" key="1">
    <source>
        <dbReference type="EMBL" id="WPJ56303.1"/>
    </source>
</evidence>
<proteinExistence type="predicted"/>
<dbReference type="Proteomes" id="UP001434466">
    <property type="component" value="Segment"/>
</dbReference>